<dbReference type="Proteomes" id="UP000297477">
    <property type="component" value="Unassembled WGS sequence"/>
</dbReference>
<dbReference type="EMBL" id="SPKT01000016">
    <property type="protein sequence ID" value="TFH98536.1"/>
    <property type="molecule type" value="Genomic_DNA"/>
</dbReference>
<gene>
    <name evidence="1" type="ORF">E4A49_08465</name>
</gene>
<dbReference type="SUPFAM" id="SSF56112">
    <property type="entry name" value="Protein kinase-like (PK-like)"/>
    <property type="match status" value="1"/>
</dbReference>
<dbReference type="RefSeq" id="WP_067191550.1">
    <property type="nucleotide sequence ID" value="NZ_SPKT01000016.1"/>
</dbReference>
<sequence>MSTSPSPADLTAAFGLTEVSADSLSPWSPVHRAVSPDGRAVVVKKTAGRADAMAAWTRALAETGVRVVTPVRLERSNPQQIGEEWYVVYPFVAGRPYDAAADSAALGDLLGRIHAAELPADVLGALRDYEFPETGRDDVDGDLETLSEKLPEMMGAEEGARAVAAVRALADRWWDTALPTLKAADAAGELPRTGVSSDYKAANVVIAEDGPTLVDPDNGGNEPRLFDLAMAAVLLHNESASAPGRLQDAREWDAFARAYLAHVDLTERERELWPHAVDHMLWEEGTWALEDNDADAWADPRQGGYLRALTVATPEDFPLPR</sequence>
<evidence type="ECO:0008006" key="3">
    <source>
        <dbReference type="Google" id="ProtNLM"/>
    </source>
</evidence>
<proteinExistence type="predicted"/>
<organism evidence="1 2">
    <name type="scientific">Micrococcus lylae</name>
    <dbReference type="NCBI Taxonomy" id="1273"/>
    <lineage>
        <taxon>Bacteria</taxon>
        <taxon>Bacillati</taxon>
        <taxon>Actinomycetota</taxon>
        <taxon>Actinomycetes</taxon>
        <taxon>Micrococcales</taxon>
        <taxon>Micrococcaceae</taxon>
        <taxon>Micrococcus</taxon>
    </lineage>
</organism>
<name>A0ABY2JYD1_9MICC</name>
<accession>A0ABY2JYD1</accession>
<dbReference type="InterPro" id="IPR011009">
    <property type="entry name" value="Kinase-like_dom_sf"/>
</dbReference>
<evidence type="ECO:0000313" key="2">
    <source>
        <dbReference type="Proteomes" id="UP000297477"/>
    </source>
</evidence>
<protein>
    <recommendedName>
        <fullName evidence="3">Aminoglycoside phosphotransferase domain-containing protein</fullName>
    </recommendedName>
</protein>
<reference evidence="1 2" key="1">
    <citation type="submission" date="2019-03" db="EMBL/GenBank/DDBJ databases">
        <title>Reclassification of Micrococcus aloeverae and Micrococcus yunnanensis as later heterotypic synonyms of Micrococcus luteus.</title>
        <authorList>
            <person name="Huang C.-H."/>
        </authorList>
    </citation>
    <scope>NUCLEOTIDE SEQUENCE [LARGE SCALE GENOMIC DNA]</scope>
    <source>
        <strain evidence="1 2">BCRC 12151</strain>
    </source>
</reference>
<evidence type="ECO:0000313" key="1">
    <source>
        <dbReference type="EMBL" id="TFH98536.1"/>
    </source>
</evidence>
<comment type="caution">
    <text evidence="1">The sequence shown here is derived from an EMBL/GenBank/DDBJ whole genome shotgun (WGS) entry which is preliminary data.</text>
</comment>
<keyword evidence="2" id="KW-1185">Reference proteome</keyword>
<dbReference type="Gene3D" id="3.90.1200.10">
    <property type="match status" value="1"/>
</dbReference>